<keyword evidence="4" id="KW-1185">Reference proteome</keyword>
<dbReference type="InterPro" id="IPR000073">
    <property type="entry name" value="AB_hydrolase_1"/>
</dbReference>
<dbReference type="Gene3D" id="3.40.50.1820">
    <property type="entry name" value="alpha/beta hydrolase"/>
    <property type="match status" value="1"/>
</dbReference>
<feature type="domain" description="AB hydrolase-1" evidence="2">
    <location>
        <begin position="25"/>
        <end position="206"/>
    </location>
</feature>
<keyword evidence="1 3" id="KW-0378">Hydrolase</keyword>
<organism evidence="3 4">
    <name type="scientific">Kribbella capetownensis</name>
    <dbReference type="NCBI Taxonomy" id="1572659"/>
    <lineage>
        <taxon>Bacteria</taxon>
        <taxon>Bacillati</taxon>
        <taxon>Actinomycetota</taxon>
        <taxon>Actinomycetes</taxon>
        <taxon>Propionibacteriales</taxon>
        <taxon>Kribbellaceae</taxon>
        <taxon>Kribbella</taxon>
    </lineage>
</organism>
<dbReference type="PRINTS" id="PR00412">
    <property type="entry name" value="EPOXHYDRLASE"/>
</dbReference>
<evidence type="ECO:0000313" key="4">
    <source>
        <dbReference type="Proteomes" id="UP000293342"/>
    </source>
</evidence>
<evidence type="ECO:0000256" key="1">
    <source>
        <dbReference type="ARBA" id="ARBA00022801"/>
    </source>
</evidence>
<dbReference type="EC" id="3.8.1.5" evidence="3"/>
<dbReference type="GO" id="GO:0018786">
    <property type="term" value="F:haloalkane dehalogenase activity"/>
    <property type="evidence" value="ECO:0007669"/>
    <property type="project" value="UniProtKB-EC"/>
</dbReference>
<dbReference type="RefSeq" id="WP_131518411.1">
    <property type="nucleotide sequence ID" value="NZ_SJKD01000011.1"/>
</dbReference>
<dbReference type="SUPFAM" id="SSF53474">
    <property type="entry name" value="alpha/beta-Hydrolases"/>
    <property type="match status" value="1"/>
</dbReference>
<dbReference type="OrthoDB" id="812569at2"/>
<dbReference type="NCBIfam" id="NF002938">
    <property type="entry name" value="PRK03592.1"/>
    <property type="match status" value="1"/>
</dbReference>
<reference evidence="3 4" key="1">
    <citation type="submission" date="2019-02" db="EMBL/GenBank/DDBJ databases">
        <title>Kribbella capetownensis sp. nov. and Kribbella speibonae sp. nov., isolated from soil.</title>
        <authorList>
            <person name="Curtis S.M."/>
            <person name="Norton I."/>
            <person name="Everest G.J."/>
            <person name="Meyers P.R."/>
        </authorList>
    </citation>
    <scope>NUCLEOTIDE SEQUENCE [LARGE SCALE GENOMIC DNA]</scope>
    <source>
        <strain evidence="3 4">YM53</strain>
    </source>
</reference>
<accession>A0A4R0JBB0</accession>
<protein>
    <submittedName>
        <fullName evidence="3">Haloalkane dehalogenase</fullName>
        <ecNumber evidence="3">3.8.1.5</ecNumber>
    </submittedName>
</protein>
<sequence length="290" mass="31686">MTTSSFDEVEVYGVRIAYRSAGSGPPVVFLHGNPTSSYLWRNVLGPVSTVAHCLAPDLVGMGRSGPSTAEPAERYRFTDHRRYVDGFFEAMGLTSGMILVGHDWGGVLATDWGRRHPGAVRGIAYLETLIAPVTWDGPNAPAPELFRRLRSSEGEQMVLQENVFVETVLPSGILRTLRDEELAVYRAPYEEPGESRRPTLTWAREIPIDGTPGDVHEIVAANAAWMAASPVPKLFVNAEPGALLTGPLREQCRRWPNQREVTVAGLHFLPEDSAAAIAAALLDWLPTCSD</sequence>
<name>A0A4R0JBB0_9ACTN</name>
<proteinExistence type="predicted"/>
<dbReference type="PANTHER" id="PTHR43329">
    <property type="entry name" value="EPOXIDE HYDROLASE"/>
    <property type="match status" value="1"/>
</dbReference>
<dbReference type="Proteomes" id="UP000293342">
    <property type="component" value="Unassembled WGS sequence"/>
</dbReference>
<comment type="caution">
    <text evidence="3">The sequence shown here is derived from an EMBL/GenBank/DDBJ whole genome shotgun (WGS) entry which is preliminary data.</text>
</comment>
<dbReference type="EMBL" id="SJKD01000011">
    <property type="protein sequence ID" value="TCC43921.1"/>
    <property type="molecule type" value="Genomic_DNA"/>
</dbReference>
<gene>
    <name evidence="3" type="ORF">E0H75_37180</name>
</gene>
<evidence type="ECO:0000313" key="3">
    <source>
        <dbReference type="EMBL" id="TCC43921.1"/>
    </source>
</evidence>
<dbReference type="InterPro" id="IPR000639">
    <property type="entry name" value="Epox_hydrolase-like"/>
</dbReference>
<evidence type="ECO:0000259" key="2">
    <source>
        <dbReference type="Pfam" id="PF00561"/>
    </source>
</evidence>
<dbReference type="InterPro" id="IPR029058">
    <property type="entry name" value="AB_hydrolase_fold"/>
</dbReference>
<dbReference type="AlphaFoldDB" id="A0A4R0JBB0"/>
<dbReference type="Pfam" id="PF00561">
    <property type="entry name" value="Abhydrolase_1"/>
    <property type="match status" value="1"/>
</dbReference>